<evidence type="ECO:0000256" key="1">
    <source>
        <dbReference type="ARBA" id="ARBA00023125"/>
    </source>
</evidence>
<evidence type="ECO:0000259" key="3">
    <source>
        <dbReference type="PROSITE" id="PS51253"/>
    </source>
</evidence>
<dbReference type="InterPro" id="IPR006600">
    <property type="entry name" value="HTH_CenpB_DNA-bd_dom"/>
</dbReference>
<feature type="domain" description="HTH CENPB-type" evidence="3">
    <location>
        <begin position="90"/>
        <end position="171"/>
    </location>
</feature>
<accession>A0ABQ7JZ09</accession>
<protein>
    <recommendedName>
        <fullName evidence="3">HTH CENPB-type domain-containing protein</fullName>
    </recommendedName>
</protein>
<keyword evidence="5" id="KW-1185">Reference proteome</keyword>
<organism evidence="4 5">
    <name type="scientific">Linnemannia gamsii</name>
    <dbReference type="NCBI Taxonomy" id="64522"/>
    <lineage>
        <taxon>Eukaryota</taxon>
        <taxon>Fungi</taxon>
        <taxon>Fungi incertae sedis</taxon>
        <taxon>Mucoromycota</taxon>
        <taxon>Mortierellomycotina</taxon>
        <taxon>Mortierellomycetes</taxon>
        <taxon>Mortierellales</taxon>
        <taxon>Mortierellaceae</taxon>
        <taxon>Linnemannia</taxon>
    </lineage>
</organism>
<keyword evidence="1" id="KW-0238">DNA-binding</keyword>
<evidence type="ECO:0000313" key="5">
    <source>
        <dbReference type="Proteomes" id="UP001194696"/>
    </source>
</evidence>
<dbReference type="Gene3D" id="1.10.10.60">
    <property type="entry name" value="Homeodomain-like"/>
    <property type="match status" value="1"/>
</dbReference>
<feature type="region of interest" description="Disordered" evidence="2">
    <location>
        <begin position="1"/>
        <end position="27"/>
    </location>
</feature>
<name>A0ABQ7JZ09_9FUNG</name>
<dbReference type="PROSITE" id="PS51253">
    <property type="entry name" value="HTH_CENPB"/>
    <property type="match status" value="1"/>
</dbReference>
<proteinExistence type="predicted"/>
<dbReference type="SMART" id="SM00674">
    <property type="entry name" value="CENPB"/>
    <property type="match status" value="1"/>
</dbReference>
<gene>
    <name evidence="4" type="ORF">BGZ96_008174</name>
</gene>
<comment type="caution">
    <text evidence="4">The sequence shown here is derived from an EMBL/GenBank/DDBJ whole genome shotgun (WGS) entry which is preliminary data.</text>
</comment>
<sequence>MDIGPQTADSSDDGELDELTPQSRPQNEVAKRYRFIREVELARVSNPRATLTSVGYRSEYGFSKSVCSKTWSNRASVIKRYEDAPRSAETITRCYPRKQVLVEEALYLAFFDERANGLPVTDSRLKELAYYFYVKMIRRQKPGKNMALDNFRFSSGWLEGFKKKYTLVKRDSHGQRGDVDIPLHTPRFEEIAEELSA</sequence>
<dbReference type="Proteomes" id="UP001194696">
    <property type="component" value="Unassembled WGS sequence"/>
</dbReference>
<dbReference type="InterPro" id="IPR009057">
    <property type="entry name" value="Homeodomain-like_sf"/>
</dbReference>
<reference evidence="4 5" key="1">
    <citation type="journal article" date="2020" name="Fungal Divers.">
        <title>Resolving the Mortierellaceae phylogeny through synthesis of multi-gene phylogenetics and phylogenomics.</title>
        <authorList>
            <person name="Vandepol N."/>
            <person name="Liber J."/>
            <person name="Desiro A."/>
            <person name="Na H."/>
            <person name="Kennedy M."/>
            <person name="Barry K."/>
            <person name="Grigoriev I.V."/>
            <person name="Miller A.N."/>
            <person name="O'Donnell K."/>
            <person name="Stajich J.E."/>
            <person name="Bonito G."/>
        </authorList>
    </citation>
    <scope>NUCLEOTIDE SEQUENCE [LARGE SCALE GENOMIC DNA]</scope>
    <source>
        <strain evidence="4 5">AD045</strain>
    </source>
</reference>
<evidence type="ECO:0000313" key="4">
    <source>
        <dbReference type="EMBL" id="KAG0287989.1"/>
    </source>
</evidence>
<dbReference type="EMBL" id="JAAAIM010000443">
    <property type="protein sequence ID" value="KAG0287989.1"/>
    <property type="molecule type" value="Genomic_DNA"/>
</dbReference>
<dbReference type="SUPFAM" id="SSF46689">
    <property type="entry name" value="Homeodomain-like"/>
    <property type="match status" value="1"/>
</dbReference>
<dbReference type="Pfam" id="PF03221">
    <property type="entry name" value="HTH_Tnp_Tc5"/>
    <property type="match status" value="1"/>
</dbReference>
<evidence type="ECO:0000256" key="2">
    <source>
        <dbReference type="SAM" id="MobiDB-lite"/>
    </source>
</evidence>